<gene>
    <name evidence="1" type="ORF">FTUN_4927</name>
</gene>
<evidence type="ECO:0000313" key="1">
    <source>
        <dbReference type="EMBL" id="QJW97354.1"/>
    </source>
</evidence>
<dbReference type="KEGG" id="ftj:FTUN_4927"/>
<evidence type="ECO:0000313" key="2">
    <source>
        <dbReference type="Proteomes" id="UP000503447"/>
    </source>
</evidence>
<accession>A0A6M5YV61</accession>
<dbReference type="EMBL" id="CP053452">
    <property type="protein sequence ID" value="QJW97354.1"/>
    <property type="molecule type" value="Genomic_DNA"/>
</dbReference>
<dbReference type="Proteomes" id="UP000503447">
    <property type="component" value="Chromosome"/>
</dbReference>
<name>A0A6M5YV61_9BACT</name>
<protein>
    <submittedName>
        <fullName evidence="1">Uncharacterized protein</fullName>
    </submittedName>
</protein>
<sequence>MPGESTKPRVSTEQMPTMANRMRAGVGVGMGATECGKTAVKRFCESKLTDAGPGSNLEAEKFSVLAGASSFRRAAASES</sequence>
<organism evidence="1 2">
    <name type="scientific">Frigoriglobus tundricola</name>
    <dbReference type="NCBI Taxonomy" id="2774151"/>
    <lineage>
        <taxon>Bacteria</taxon>
        <taxon>Pseudomonadati</taxon>
        <taxon>Planctomycetota</taxon>
        <taxon>Planctomycetia</taxon>
        <taxon>Gemmatales</taxon>
        <taxon>Gemmataceae</taxon>
        <taxon>Frigoriglobus</taxon>
    </lineage>
</organism>
<reference evidence="2" key="1">
    <citation type="submission" date="2020-05" db="EMBL/GenBank/DDBJ databases">
        <title>Frigoriglobus tundricola gen. nov., sp. nov., a psychrotolerant cellulolytic planctomycete of the family Gemmataceae with two divergent copies of 16S rRNA gene.</title>
        <authorList>
            <person name="Kulichevskaya I.S."/>
            <person name="Ivanova A.A."/>
            <person name="Naumoff D.G."/>
            <person name="Beletsky A.V."/>
            <person name="Rijpstra W.I.C."/>
            <person name="Sinninghe Damste J.S."/>
            <person name="Mardanov A.V."/>
            <person name="Ravin N.V."/>
            <person name="Dedysh S.N."/>
        </authorList>
    </citation>
    <scope>NUCLEOTIDE SEQUENCE [LARGE SCALE GENOMIC DNA]</scope>
    <source>
        <strain evidence="2">PL17</strain>
    </source>
</reference>
<keyword evidence="2" id="KW-1185">Reference proteome</keyword>
<dbReference type="AlphaFoldDB" id="A0A6M5YV61"/>
<proteinExistence type="predicted"/>